<dbReference type="Proteomes" id="UP001524642">
    <property type="component" value="Unassembled WGS sequence"/>
</dbReference>
<gene>
    <name evidence="5" type="ORF">NRP21_23215</name>
</gene>
<comment type="caution">
    <text evidence="5">The sequence shown here is derived from an EMBL/GenBank/DDBJ whole genome shotgun (WGS) entry which is preliminary data.</text>
</comment>
<proteinExistence type="predicted"/>
<dbReference type="PANTHER" id="PTHR46796:SF2">
    <property type="entry name" value="TRANSCRIPTIONAL REGULATORY PROTEIN"/>
    <property type="match status" value="1"/>
</dbReference>
<dbReference type="InterPro" id="IPR050204">
    <property type="entry name" value="AraC_XylS_family_regulators"/>
</dbReference>
<dbReference type="InterPro" id="IPR037923">
    <property type="entry name" value="HTH-like"/>
</dbReference>
<dbReference type="Pfam" id="PF02311">
    <property type="entry name" value="AraC_binding"/>
    <property type="match status" value="1"/>
</dbReference>
<reference evidence="5 6" key="1">
    <citation type="submission" date="2022-06" db="EMBL/GenBank/DDBJ databases">
        <title>Roseomonas CN29.</title>
        <authorList>
            <person name="Cheng Y."/>
            <person name="He X."/>
        </authorList>
    </citation>
    <scope>NUCLEOTIDE SEQUENCE [LARGE SCALE GENOMIC DNA]</scope>
    <source>
        <strain evidence="5 6">CN29</strain>
    </source>
</reference>
<dbReference type="EMBL" id="JANJOU010000027">
    <property type="protein sequence ID" value="MCR0984972.1"/>
    <property type="molecule type" value="Genomic_DNA"/>
</dbReference>
<dbReference type="InterPro" id="IPR003313">
    <property type="entry name" value="AraC-bd"/>
</dbReference>
<feature type="domain" description="HTH araC/xylS-type" evidence="4">
    <location>
        <begin position="181"/>
        <end position="279"/>
    </location>
</feature>
<dbReference type="Pfam" id="PF12833">
    <property type="entry name" value="HTH_18"/>
    <property type="match status" value="1"/>
</dbReference>
<dbReference type="SUPFAM" id="SSF46689">
    <property type="entry name" value="Homeodomain-like"/>
    <property type="match status" value="2"/>
</dbReference>
<organism evidence="5 6">
    <name type="scientific">Roseomonas populi</name>
    <dbReference type="NCBI Taxonomy" id="3121582"/>
    <lineage>
        <taxon>Bacteria</taxon>
        <taxon>Pseudomonadati</taxon>
        <taxon>Pseudomonadota</taxon>
        <taxon>Alphaproteobacteria</taxon>
        <taxon>Acetobacterales</taxon>
        <taxon>Roseomonadaceae</taxon>
        <taxon>Roseomonas</taxon>
    </lineage>
</organism>
<dbReference type="RefSeq" id="WP_257718625.1">
    <property type="nucleotide sequence ID" value="NZ_JANJOU010000027.1"/>
</dbReference>
<evidence type="ECO:0000313" key="5">
    <source>
        <dbReference type="EMBL" id="MCR0984972.1"/>
    </source>
</evidence>
<accession>A0ABT1XA54</accession>
<evidence type="ECO:0000256" key="1">
    <source>
        <dbReference type="ARBA" id="ARBA00023015"/>
    </source>
</evidence>
<dbReference type="InterPro" id="IPR009057">
    <property type="entry name" value="Homeodomain-like_sf"/>
</dbReference>
<dbReference type="PROSITE" id="PS01124">
    <property type="entry name" value="HTH_ARAC_FAMILY_2"/>
    <property type="match status" value="1"/>
</dbReference>
<dbReference type="PANTHER" id="PTHR46796">
    <property type="entry name" value="HTH-TYPE TRANSCRIPTIONAL ACTIVATOR RHAS-RELATED"/>
    <property type="match status" value="1"/>
</dbReference>
<dbReference type="SMART" id="SM00342">
    <property type="entry name" value="HTH_ARAC"/>
    <property type="match status" value="1"/>
</dbReference>
<dbReference type="SUPFAM" id="SSF51215">
    <property type="entry name" value="Regulatory protein AraC"/>
    <property type="match status" value="1"/>
</dbReference>
<evidence type="ECO:0000313" key="6">
    <source>
        <dbReference type="Proteomes" id="UP001524642"/>
    </source>
</evidence>
<keyword evidence="6" id="KW-1185">Reference proteome</keyword>
<dbReference type="Gene3D" id="1.10.10.60">
    <property type="entry name" value="Homeodomain-like"/>
    <property type="match status" value="1"/>
</dbReference>
<sequence length="291" mass="31568">MTKIPSATSPRLEPPDQVHMVRDEGTGVEAVRARFAAHAYDSHRHDDWLVGVTERGVQDFFCRGARQRSTAGRIILIEPDEAHDGQAGAPGGFAYRMLYLPQRWLRSGLADVGGGDPGFATCLHDDPALGVAIHSASAALFQRGERLASDAALDAVLQRLRPHLSRPVRTTAVRRDDRVARRAREYLHDGLTANPGADALARSAGASDRFHLARSFRAAYGTSPHAYLVQIRLLRARHLLASGERPADVAAACGFADQSHLGRRFRRAYGLTPAAYRALCTGVPDRVAGNA</sequence>
<evidence type="ECO:0000256" key="2">
    <source>
        <dbReference type="ARBA" id="ARBA00023125"/>
    </source>
</evidence>
<dbReference type="InterPro" id="IPR018060">
    <property type="entry name" value="HTH_AraC"/>
</dbReference>
<keyword evidence="2" id="KW-0238">DNA-binding</keyword>
<name>A0ABT1XA54_9PROT</name>
<keyword evidence="3" id="KW-0804">Transcription</keyword>
<keyword evidence="1" id="KW-0805">Transcription regulation</keyword>
<protein>
    <submittedName>
        <fullName evidence="5">AraC family transcriptional regulator</fullName>
    </submittedName>
</protein>
<evidence type="ECO:0000259" key="4">
    <source>
        <dbReference type="PROSITE" id="PS01124"/>
    </source>
</evidence>
<evidence type="ECO:0000256" key="3">
    <source>
        <dbReference type="ARBA" id="ARBA00023163"/>
    </source>
</evidence>